<evidence type="ECO:0000256" key="1">
    <source>
        <dbReference type="ARBA" id="ARBA00022692"/>
    </source>
</evidence>
<evidence type="ECO:0000313" key="6">
    <source>
        <dbReference type="EMBL" id="GHD55803.1"/>
    </source>
</evidence>
<feature type="transmembrane region" description="Helical" evidence="4">
    <location>
        <begin position="150"/>
        <end position="172"/>
    </location>
</feature>
<accession>A0A918XUF5</accession>
<feature type="transmembrane region" description="Helical" evidence="4">
    <location>
        <begin position="20"/>
        <end position="45"/>
    </location>
</feature>
<feature type="transmembrane region" description="Helical" evidence="4">
    <location>
        <begin position="57"/>
        <end position="77"/>
    </location>
</feature>
<feature type="transmembrane region" description="Helical" evidence="4">
    <location>
        <begin position="331"/>
        <end position="352"/>
    </location>
</feature>
<feature type="transmembrane region" description="Helical" evidence="4">
    <location>
        <begin position="272"/>
        <end position="292"/>
    </location>
</feature>
<dbReference type="Pfam" id="PF07690">
    <property type="entry name" value="MFS_1"/>
    <property type="match status" value="2"/>
</dbReference>
<comment type="caution">
    <text evidence="6">The sequence shown here is derived from an EMBL/GenBank/DDBJ whole genome shotgun (WGS) entry which is preliminary data.</text>
</comment>
<evidence type="ECO:0000259" key="5">
    <source>
        <dbReference type="PROSITE" id="PS50850"/>
    </source>
</evidence>
<dbReference type="PANTHER" id="PTHR11360">
    <property type="entry name" value="MONOCARBOXYLATE TRANSPORTER"/>
    <property type="match status" value="1"/>
</dbReference>
<gene>
    <name evidence="6" type="ORF">GCM10017083_35160</name>
</gene>
<dbReference type="Gene3D" id="1.20.1250.20">
    <property type="entry name" value="MFS general substrate transporter like domains"/>
    <property type="match status" value="2"/>
</dbReference>
<feature type="transmembrane region" description="Helical" evidence="4">
    <location>
        <begin position="364"/>
        <end position="384"/>
    </location>
</feature>
<dbReference type="Proteomes" id="UP000630353">
    <property type="component" value="Unassembled WGS sequence"/>
</dbReference>
<feature type="transmembrane region" description="Helical" evidence="4">
    <location>
        <begin position="304"/>
        <end position="325"/>
    </location>
</feature>
<reference evidence="6" key="2">
    <citation type="submission" date="2020-09" db="EMBL/GenBank/DDBJ databases">
        <authorList>
            <person name="Sun Q."/>
            <person name="Kim S."/>
        </authorList>
    </citation>
    <scope>NUCLEOTIDE SEQUENCE</scope>
    <source>
        <strain evidence="6">KCTC 42651</strain>
    </source>
</reference>
<evidence type="ECO:0000256" key="3">
    <source>
        <dbReference type="ARBA" id="ARBA00023136"/>
    </source>
</evidence>
<feature type="transmembrane region" description="Helical" evidence="4">
    <location>
        <begin position="89"/>
        <end position="117"/>
    </location>
</feature>
<sequence length="427" mass="44376">MGGNRIPALLSERLPFYYGWVVLAGVCCAGFSRQGPAVATLSVFVEPMTGEFGWSRTAISGAVSLGGILAAFASPVIGPLLDRHGAKAILAAAVLVTGVTVTLLSTVHSLLLFYLLFCIARMNFAGPYDIGIYGAVNNWFVARRAQAASIATLAQMLGLVAMPLIAHGAILADGWRTGWLAVGATVLIVGFVPNWLLMVRRPEDIGLEPDRPPGTAAAGPAPPEPLFTRAAAMRTPTFWLLSLFTFLVYPVQAGVSLHQAPYLIERGLDPTVAATVVSTFSAGSAVGSLLFGMGARRIGMRATLTAVALFMGAGTVVLLGVHGPLQAYLGGALYGLGIGGLVVSLPVAWADYFGRRSYGAIRGAALSIQVTAQAVGPVLSGALRDWTGDYVLSLEVFTALALSGAVVALLTRAPRGQGRDDVQGGTR</sequence>
<reference evidence="6" key="1">
    <citation type="journal article" date="2014" name="Int. J. Syst. Evol. Microbiol.">
        <title>Complete genome sequence of Corynebacterium casei LMG S-19264T (=DSM 44701T), isolated from a smear-ripened cheese.</title>
        <authorList>
            <consortium name="US DOE Joint Genome Institute (JGI-PGF)"/>
            <person name="Walter F."/>
            <person name="Albersmeier A."/>
            <person name="Kalinowski J."/>
            <person name="Ruckert C."/>
        </authorList>
    </citation>
    <scope>NUCLEOTIDE SEQUENCE</scope>
    <source>
        <strain evidence="6">KCTC 42651</strain>
    </source>
</reference>
<evidence type="ECO:0000313" key="7">
    <source>
        <dbReference type="Proteomes" id="UP000630353"/>
    </source>
</evidence>
<proteinExistence type="predicted"/>
<evidence type="ECO:0000256" key="4">
    <source>
        <dbReference type="SAM" id="Phobius"/>
    </source>
</evidence>
<name>A0A918XUF5_9PROT</name>
<keyword evidence="2 4" id="KW-1133">Transmembrane helix</keyword>
<feature type="domain" description="Major facilitator superfamily (MFS) profile" evidence="5">
    <location>
        <begin position="23"/>
        <end position="416"/>
    </location>
</feature>
<feature type="transmembrane region" description="Helical" evidence="4">
    <location>
        <begin position="238"/>
        <end position="260"/>
    </location>
</feature>
<organism evidence="6 7">
    <name type="scientific">Thalassobaculum fulvum</name>
    <dbReference type="NCBI Taxonomy" id="1633335"/>
    <lineage>
        <taxon>Bacteria</taxon>
        <taxon>Pseudomonadati</taxon>
        <taxon>Pseudomonadota</taxon>
        <taxon>Alphaproteobacteria</taxon>
        <taxon>Rhodospirillales</taxon>
        <taxon>Thalassobaculaceae</taxon>
        <taxon>Thalassobaculum</taxon>
    </lineage>
</organism>
<feature type="transmembrane region" description="Helical" evidence="4">
    <location>
        <begin position="178"/>
        <end position="197"/>
    </location>
</feature>
<dbReference type="GO" id="GO:0022857">
    <property type="term" value="F:transmembrane transporter activity"/>
    <property type="evidence" value="ECO:0007669"/>
    <property type="project" value="InterPro"/>
</dbReference>
<keyword evidence="1 4" id="KW-0812">Transmembrane</keyword>
<dbReference type="RefSeq" id="WP_189992005.1">
    <property type="nucleotide sequence ID" value="NZ_BMZS01000008.1"/>
</dbReference>
<keyword evidence="3 4" id="KW-0472">Membrane</keyword>
<dbReference type="InterPro" id="IPR011701">
    <property type="entry name" value="MFS"/>
</dbReference>
<dbReference type="SUPFAM" id="SSF103473">
    <property type="entry name" value="MFS general substrate transporter"/>
    <property type="match status" value="1"/>
</dbReference>
<dbReference type="InterPro" id="IPR020846">
    <property type="entry name" value="MFS_dom"/>
</dbReference>
<dbReference type="InterPro" id="IPR050327">
    <property type="entry name" value="Proton-linked_MCT"/>
</dbReference>
<dbReference type="PANTHER" id="PTHR11360:SF284">
    <property type="entry name" value="EG:103B4.3 PROTEIN-RELATED"/>
    <property type="match status" value="1"/>
</dbReference>
<protein>
    <submittedName>
        <fullName evidence="6">MFS transporter</fullName>
    </submittedName>
</protein>
<feature type="transmembrane region" description="Helical" evidence="4">
    <location>
        <begin position="390"/>
        <end position="410"/>
    </location>
</feature>
<dbReference type="PROSITE" id="PS50850">
    <property type="entry name" value="MFS"/>
    <property type="match status" value="1"/>
</dbReference>
<dbReference type="InterPro" id="IPR036259">
    <property type="entry name" value="MFS_trans_sf"/>
</dbReference>
<dbReference type="EMBL" id="BMZS01000008">
    <property type="protein sequence ID" value="GHD55803.1"/>
    <property type="molecule type" value="Genomic_DNA"/>
</dbReference>
<evidence type="ECO:0000256" key="2">
    <source>
        <dbReference type="ARBA" id="ARBA00022989"/>
    </source>
</evidence>
<keyword evidence="7" id="KW-1185">Reference proteome</keyword>
<dbReference type="AlphaFoldDB" id="A0A918XUF5"/>